<comment type="caution">
    <text evidence="1">The sequence shown here is derived from an EMBL/GenBank/DDBJ whole genome shotgun (WGS) entry which is preliminary data.</text>
</comment>
<accession>A0A401ZLP2</accession>
<name>A0A401ZLP2_9CHLR</name>
<sequence length="60" mass="6710">MSLDHPPRIAPLAPPYGPDVAAALAKWMLAGSLMEPLKLFRTLYQNPHLSSRIRPLERCT</sequence>
<dbReference type="OrthoDB" id="4704294at2"/>
<gene>
    <name evidence="1" type="ORF">KDAU_51260</name>
</gene>
<keyword evidence="2" id="KW-1185">Reference proteome</keyword>
<organism evidence="1 2">
    <name type="scientific">Dictyobacter aurantiacus</name>
    <dbReference type="NCBI Taxonomy" id="1936993"/>
    <lineage>
        <taxon>Bacteria</taxon>
        <taxon>Bacillati</taxon>
        <taxon>Chloroflexota</taxon>
        <taxon>Ktedonobacteria</taxon>
        <taxon>Ktedonobacterales</taxon>
        <taxon>Dictyobacteraceae</taxon>
        <taxon>Dictyobacter</taxon>
    </lineage>
</organism>
<dbReference type="Proteomes" id="UP000287224">
    <property type="component" value="Unassembled WGS sequence"/>
</dbReference>
<dbReference type="EMBL" id="BIFQ01000002">
    <property type="protein sequence ID" value="GCE07797.1"/>
    <property type="molecule type" value="Genomic_DNA"/>
</dbReference>
<dbReference type="RefSeq" id="WP_126599879.1">
    <property type="nucleotide sequence ID" value="NZ_BIFQ01000002.1"/>
</dbReference>
<evidence type="ECO:0000313" key="2">
    <source>
        <dbReference type="Proteomes" id="UP000287224"/>
    </source>
</evidence>
<protein>
    <submittedName>
        <fullName evidence="1">Uncharacterized protein</fullName>
    </submittedName>
</protein>
<proteinExistence type="predicted"/>
<reference evidence="2" key="1">
    <citation type="submission" date="2018-12" db="EMBL/GenBank/DDBJ databases">
        <title>Tengunoibacter tsumagoiensis gen. nov., sp. nov., Dictyobacter kobayashii sp. nov., D. alpinus sp. nov., and D. joshuensis sp. nov. and description of Dictyobacteraceae fam. nov. within the order Ktedonobacterales isolated from Tengu-no-mugimeshi.</title>
        <authorList>
            <person name="Wang C.M."/>
            <person name="Zheng Y."/>
            <person name="Sakai Y."/>
            <person name="Toyoda A."/>
            <person name="Minakuchi Y."/>
            <person name="Abe K."/>
            <person name="Yokota A."/>
            <person name="Yabe S."/>
        </authorList>
    </citation>
    <scope>NUCLEOTIDE SEQUENCE [LARGE SCALE GENOMIC DNA]</scope>
    <source>
        <strain evidence="2">S-27</strain>
    </source>
</reference>
<dbReference type="AlphaFoldDB" id="A0A401ZLP2"/>
<evidence type="ECO:0000313" key="1">
    <source>
        <dbReference type="EMBL" id="GCE07797.1"/>
    </source>
</evidence>